<dbReference type="InterPro" id="IPR047951">
    <property type="entry name" value="Transpos_ISL3"/>
</dbReference>
<accession>A0A6H9GLT0</accession>
<reference evidence="2 3" key="1">
    <citation type="submission" date="2019-02" db="EMBL/GenBank/DDBJ databases">
        <title>Draft genome sequence of Arthrospira platensis NIES-3804.</title>
        <authorList>
            <person name="Yamaguchi H."/>
            <person name="Suzuki S."/>
            <person name="Kawachi M."/>
        </authorList>
    </citation>
    <scope>NUCLEOTIDE SEQUENCE [LARGE SCALE GENOMIC DNA]</scope>
    <source>
        <strain evidence="2 3">NIES-3804</strain>
    </source>
</reference>
<gene>
    <name evidence="2" type="ORF">NIES3804_26140</name>
</gene>
<evidence type="ECO:0000313" key="2">
    <source>
        <dbReference type="EMBL" id="GCL51039.1"/>
    </source>
</evidence>
<dbReference type="PANTHER" id="PTHR33498">
    <property type="entry name" value="TRANSPOSASE FOR INSERTION SEQUENCE ELEMENT IS1557"/>
    <property type="match status" value="1"/>
</dbReference>
<dbReference type="InterPro" id="IPR002560">
    <property type="entry name" value="Transposase_DDE"/>
</dbReference>
<proteinExistence type="predicted"/>
<dbReference type="Pfam" id="PF01610">
    <property type="entry name" value="DDE_Tnp_ISL3"/>
    <property type="match status" value="1"/>
</dbReference>
<organism evidence="2 3">
    <name type="scientific">Microcystis aeruginosa NIES-3804</name>
    <dbReference type="NCBI Taxonomy" id="2517783"/>
    <lineage>
        <taxon>Bacteria</taxon>
        <taxon>Bacillati</taxon>
        <taxon>Cyanobacteriota</taxon>
        <taxon>Cyanophyceae</taxon>
        <taxon>Oscillatoriophycideae</taxon>
        <taxon>Chroococcales</taxon>
        <taxon>Microcystaceae</taxon>
        <taxon>Microcystis</taxon>
    </lineage>
</organism>
<evidence type="ECO:0000259" key="1">
    <source>
        <dbReference type="Pfam" id="PF01610"/>
    </source>
</evidence>
<sequence>MISLTYIGSINLCVLCVFVVRSTHSPAGLYPRIHFTHQTWESRNYIFSIVILRSERVKNSSIKEISREEGLGWEEVELIFNHFSKELEKEDWEYPERISLDEFSNLKGHKDFITTVVALNKKILLDVIKGHKQEELKVLEKVKEVIVDMWSGFTAVIKELFPKAKIVYDRFHGMDIIHGELNE</sequence>
<dbReference type="Proteomes" id="UP000435041">
    <property type="component" value="Unassembled WGS sequence"/>
</dbReference>
<dbReference type="PANTHER" id="PTHR33498:SF1">
    <property type="entry name" value="TRANSPOSASE FOR INSERTION SEQUENCE ELEMENT IS1557"/>
    <property type="match status" value="1"/>
</dbReference>
<protein>
    <submittedName>
        <fullName evidence="2">Transposase</fullName>
    </submittedName>
</protein>
<comment type="caution">
    <text evidence="2">The sequence shown here is derived from an EMBL/GenBank/DDBJ whole genome shotgun (WGS) entry which is preliminary data.</text>
</comment>
<dbReference type="AlphaFoldDB" id="A0A6H9GLT0"/>
<evidence type="ECO:0000313" key="3">
    <source>
        <dbReference type="Proteomes" id="UP000435041"/>
    </source>
</evidence>
<feature type="domain" description="Transposase IS204/IS1001/IS1096/IS1165 DDE" evidence="1">
    <location>
        <begin position="98"/>
        <end position="182"/>
    </location>
</feature>
<name>A0A6H9GLT0_MICAE</name>
<dbReference type="EMBL" id="BJCI01000044">
    <property type="protein sequence ID" value="GCL51039.1"/>
    <property type="molecule type" value="Genomic_DNA"/>
</dbReference>